<dbReference type="InterPro" id="IPR050616">
    <property type="entry name" value="CPA3_Na-H_Antiporter_A"/>
</dbReference>
<feature type="transmembrane region" description="Helical" evidence="3">
    <location>
        <begin position="212"/>
        <end position="237"/>
    </location>
</feature>
<feature type="transmembrane region" description="Helical" evidence="3">
    <location>
        <begin position="171"/>
        <end position="192"/>
    </location>
</feature>
<evidence type="ECO:0000256" key="3">
    <source>
        <dbReference type="SAM" id="Phobius"/>
    </source>
</evidence>
<feature type="transmembrane region" description="Helical" evidence="3">
    <location>
        <begin position="345"/>
        <end position="366"/>
    </location>
</feature>
<comment type="subcellular location">
    <subcellularLocation>
        <location evidence="1">Endomembrane system</location>
        <topology evidence="1">Multi-pass membrane protein</topology>
    </subcellularLocation>
    <subcellularLocation>
        <location evidence="2">Membrane</location>
        <topology evidence="2">Multi-pass membrane protein</topology>
    </subcellularLocation>
</comment>
<dbReference type="EMBL" id="JAIVFP010000001">
    <property type="protein sequence ID" value="MCI4683381.1"/>
    <property type="molecule type" value="Genomic_DNA"/>
</dbReference>
<dbReference type="RefSeq" id="WP_243067338.1">
    <property type="nucleotide sequence ID" value="NZ_JAIVFK010000038.1"/>
</dbReference>
<feature type="transmembrane region" description="Helical" evidence="3">
    <location>
        <begin position="84"/>
        <end position="103"/>
    </location>
</feature>
<dbReference type="PANTHER" id="PTHR43373:SF1">
    <property type="entry name" value="NA(+)_H(+) ANTIPORTER SUBUNIT A"/>
    <property type="match status" value="1"/>
</dbReference>
<dbReference type="InterPro" id="IPR001750">
    <property type="entry name" value="ND/Mrp_TM"/>
</dbReference>
<evidence type="ECO:0000256" key="1">
    <source>
        <dbReference type="ARBA" id="ARBA00004127"/>
    </source>
</evidence>
<feature type="transmembrane region" description="Helical" evidence="3">
    <location>
        <begin position="378"/>
        <end position="400"/>
    </location>
</feature>
<feature type="transmembrane region" description="Helical" evidence="3">
    <location>
        <begin position="249"/>
        <end position="269"/>
    </location>
</feature>
<dbReference type="InterPro" id="IPR003918">
    <property type="entry name" value="NADH_UbQ_OxRdtase"/>
</dbReference>
<reference evidence="5" key="1">
    <citation type="journal article" date="2022" name="ISME J.">
        <title>Identification of active gaseous-alkane degraders at natural gas seeps.</title>
        <authorList>
            <person name="Farhan Ul Haque M."/>
            <person name="Hernandez M."/>
            <person name="Crombie A.T."/>
            <person name="Murrell J.C."/>
        </authorList>
    </citation>
    <scope>NUCLEOTIDE SEQUENCE</scope>
    <source>
        <strain evidence="5">PC2</strain>
    </source>
</reference>
<feature type="transmembrane region" description="Helical" evidence="3">
    <location>
        <begin position="307"/>
        <end position="333"/>
    </location>
</feature>
<evidence type="ECO:0000259" key="4">
    <source>
        <dbReference type="Pfam" id="PF00361"/>
    </source>
</evidence>
<feature type="transmembrane region" description="Helical" evidence="3">
    <location>
        <begin position="462"/>
        <end position="482"/>
    </location>
</feature>
<comment type="caution">
    <text evidence="5">The sequence shown here is derived from an EMBL/GenBank/DDBJ whole genome shotgun (WGS) entry which is preliminary data.</text>
</comment>
<feature type="transmembrane region" description="Helical" evidence="3">
    <location>
        <begin position="40"/>
        <end position="64"/>
    </location>
</feature>
<protein>
    <submittedName>
        <fullName evidence="5">NADH-quinone oxidoreductase subunit J</fullName>
    </submittedName>
</protein>
<keyword evidence="3" id="KW-1133">Transmembrane helix</keyword>
<dbReference type="Proteomes" id="UP001139104">
    <property type="component" value="Unassembled WGS sequence"/>
</dbReference>
<feature type="transmembrane region" description="Helical" evidence="3">
    <location>
        <begin position="6"/>
        <end position="28"/>
    </location>
</feature>
<dbReference type="PRINTS" id="PR01437">
    <property type="entry name" value="NUOXDRDTASE4"/>
</dbReference>
<feature type="transmembrane region" description="Helical" evidence="3">
    <location>
        <begin position="141"/>
        <end position="159"/>
    </location>
</feature>
<feature type="transmembrane region" description="Helical" evidence="3">
    <location>
        <begin position="420"/>
        <end position="441"/>
    </location>
</feature>
<sequence length="497" mass="51078">MMAATPGGALLVLAVLLPVAGILVSFALGGRVAEKVTLALAPLGFALAWLIAMQVAATGAPIVYTIAGLPPPLGIALRADGVSAVMLLVAAVIVAAAAFYARAKFATPEGQGESRGALTFWLMLQAIWAALILIFLGGDLFNLYVALELLTFAAVPLVCIDGRPETLAAALRYLLFALFGSIIYLLGVALLYGAYGTLDIVLLAQRVAPTPVVWTAAALMTAGLIAKTALFPLHIWLPPAHANAPAAASAVLSGLVVKGSFFLALRLWFYVLPALPTAAPSAVLGTLGAFAAIVGSVLALRQARLKLLVAYSTVAQIGYLFLVFPLAAGGHAWSATGWSGGMMQVLAHAFAKAAMFLSAGLLAEALGHDQIAKFKGAARALPLTFLTLGLGGLSLTGLPPSGGFEAKWLMLRASIASGQWIWSLPILAGGLLAAGYVYRILAPALADGAVEIKAPPQRSREAIALGLAVIALALAFAPQSFFHFLEIGRPLAAGGAP</sequence>
<keyword evidence="3" id="KW-0472">Membrane</keyword>
<organism evidence="5 6">
    <name type="scientific">Candidatus Rhodoblastus alkanivorans</name>
    <dbReference type="NCBI Taxonomy" id="2954117"/>
    <lineage>
        <taxon>Bacteria</taxon>
        <taxon>Pseudomonadati</taxon>
        <taxon>Pseudomonadota</taxon>
        <taxon>Alphaproteobacteria</taxon>
        <taxon>Hyphomicrobiales</taxon>
        <taxon>Rhodoblastaceae</taxon>
        <taxon>Rhodoblastus</taxon>
    </lineage>
</organism>
<proteinExistence type="predicted"/>
<evidence type="ECO:0000313" key="5">
    <source>
        <dbReference type="EMBL" id="MCI4683381.1"/>
    </source>
</evidence>
<accession>A0ABS9Z6Z2</accession>
<dbReference type="Pfam" id="PF00361">
    <property type="entry name" value="Proton_antipo_M"/>
    <property type="match status" value="1"/>
</dbReference>
<feature type="transmembrane region" description="Helical" evidence="3">
    <location>
        <begin position="115"/>
        <end position="135"/>
    </location>
</feature>
<evidence type="ECO:0000256" key="2">
    <source>
        <dbReference type="RuleBase" id="RU000320"/>
    </source>
</evidence>
<keyword evidence="2 3" id="KW-0812">Transmembrane</keyword>
<keyword evidence="6" id="KW-1185">Reference proteome</keyword>
<name>A0ABS9Z6Z2_9HYPH</name>
<evidence type="ECO:0000313" key="6">
    <source>
        <dbReference type="Proteomes" id="UP001139104"/>
    </source>
</evidence>
<gene>
    <name evidence="5" type="ORF">K2U94_11485</name>
</gene>
<feature type="domain" description="NADH:quinone oxidoreductase/Mrp antiporter transmembrane" evidence="4">
    <location>
        <begin position="138"/>
        <end position="424"/>
    </location>
</feature>
<feature type="transmembrane region" description="Helical" evidence="3">
    <location>
        <begin position="281"/>
        <end position="300"/>
    </location>
</feature>
<dbReference type="PANTHER" id="PTHR43373">
    <property type="entry name" value="NA(+)/H(+) ANTIPORTER SUBUNIT"/>
    <property type="match status" value="1"/>
</dbReference>